<gene>
    <name evidence="2" type="ORF">AV530_016327</name>
</gene>
<sequence length="161" mass="18169">MFTLLGLNKIQHHLLCLVTASQAILVRVTRGDRIVESGTTELQTLAIRATPLLELIELCLAGVSVQKRKSSPGCRSLLAGKRLDHCLIEGPAIESPCYLVAHGVSAKNSSKYLQLHYRRRRFPRTLEKSQSFCEYVNNLLEDRTPPLLEKEKLRHRVVQSL</sequence>
<organism evidence="2 3">
    <name type="scientific">Patagioenas fasciata monilis</name>
    <dbReference type="NCBI Taxonomy" id="372326"/>
    <lineage>
        <taxon>Eukaryota</taxon>
        <taxon>Metazoa</taxon>
        <taxon>Chordata</taxon>
        <taxon>Craniata</taxon>
        <taxon>Vertebrata</taxon>
        <taxon>Euteleostomi</taxon>
        <taxon>Archelosauria</taxon>
        <taxon>Archosauria</taxon>
        <taxon>Dinosauria</taxon>
        <taxon>Saurischia</taxon>
        <taxon>Theropoda</taxon>
        <taxon>Coelurosauria</taxon>
        <taxon>Aves</taxon>
        <taxon>Neognathae</taxon>
        <taxon>Neoaves</taxon>
        <taxon>Columbimorphae</taxon>
        <taxon>Columbiformes</taxon>
        <taxon>Columbidae</taxon>
        <taxon>Patagioenas</taxon>
    </lineage>
</organism>
<dbReference type="AlphaFoldDB" id="A0A1V4KWI2"/>
<keyword evidence="1" id="KW-0732">Signal</keyword>
<accession>A0A1V4KWI2</accession>
<dbReference type="Proteomes" id="UP000190648">
    <property type="component" value="Unassembled WGS sequence"/>
</dbReference>
<evidence type="ECO:0000313" key="2">
    <source>
        <dbReference type="EMBL" id="OPJ88800.1"/>
    </source>
</evidence>
<evidence type="ECO:0000313" key="3">
    <source>
        <dbReference type="Proteomes" id="UP000190648"/>
    </source>
</evidence>
<proteinExistence type="predicted"/>
<comment type="caution">
    <text evidence="2">The sequence shown here is derived from an EMBL/GenBank/DDBJ whole genome shotgun (WGS) entry which is preliminary data.</text>
</comment>
<feature type="chain" id="PRO_5013296787" evidence="1">
    <location>
        <begin position="32"/>
        <end position="161"/>
    </location>
</feature>
<protein>
    <submittedName>
        <fullName evidence="2">Uncharacterized protein</fullName>
    </submittedName>
</protein>
<name>A0A1V4KWI2_PATFA</name>
<evidence type="ECO:0000256" key="1">
    <source>
        <dbReference type="SAM" id="SignalP"/>
    </source>
</evidence>
<dbReference type="EMBL" id="LSYS01001519">
    <property type="protein sequence ID" value="OPJ88800.1"/>
    <property type="molecule type" value="Genomic_DNA"/>
</dbReference>
<feature type="signal peptide" evidence="1">
    <location>
        <begin position="1"/>
        <end position="31"/>
    </location>
</feature>
<keyword evidence="3" id="KW-1185">Reference proteome</keyword>
<reference evidence="2 3" key="1">
    <citation type="submission" date="2016-02" db="EMBL/GenBank/DDBJ databases">
        <title>Band-tailed pigeon sequencing and assembly.</title>
        <authorList>
            <person name="Soares A.E."/>
            <person name="Novak B.J."/>
            <person name="Rice E.S."/>
            <person name="O'Connell B."/>
            <person name="Chang D."/>
            <person name="Weber S."/>
            <person name="Shapiro B."/>
        </authorList>
    </citation>
    <scope>NUCLEOTIDE SEQUENCE [LARGE SCALE GENOMIC DNA]</scope>
    <source>
        <strain evidence="2">BTP2013</strain>
        <tissue evidence="2">Blood</tissue>
    </source>
</reference>